<accession>A0A9Q1N6P2</accession>
<feature type="compositionally biased region" description="Basic and acidic residues" evidence="1">
    <location>
        <begin position="152"/>
        <end position="163"/>
    </location>
</feature>
<comment type="caution">
    <text evidence="2">The sequence shown here is derived from an EMBL/GenBank/DDBJ whole genome shotgun (WGS) entry which is preliminary data.</text>
</comment>
<evidence type="ECO:0000313" key="2">
    <source>
        <dbReference type="EMBL" id="KAJ8573654.1"/>
    </source>
</evidence>
<protein>
    <submittedName>
        <fullName evidence="2">Uncharacterized protein</fullName>
    </submittedName>
</protein>
<keyword evidence="3" id="KW-1185">Reference proteome</keyword>
<dbReference type="PANTHER" id="PTHR48186">
    <property type="entry name" value="NB-ARC DOMAIN-CONTAINING PROTEIN"/>
    <property type="match status" value="1"/>
</dbReference>
<gene>
    <name evidence="2" type="ORF">K7X08_010165</name>
</gene>
<dbReference type="AlphaFoldDB" id="A0A9Q1N6P2"/>
<feature type="compositionally biased region" description="Basic and acidic residues" evidence="1">
    <location>
        <begin position="1"/>
        <end position="17"/>
    </location>
</feature>
<dbReference type="EMBL" id="JAJAGQ010000001">
    <property type="protein sequence ID" value="KAJ8573654.1"/>
    <property type="molecule type" value="Genomic_DNA"/>
</dbReference>
<evidence type="ECO:0000313" key="3">
    <source>
        <dbReference type="Proteomes" id="UP001152561"/>
    </source>
</evidence>
<sequence length="163" mass="18759">METDRVQNKKLVVDTEKKRKGAQQNPTQRSNDNVMGSAARKECSSGLTKSIPPPLMKMNVATKLVEVAPPNHHKQLHKQSNCNAITRPVQKTTQSSAVARPMQKETQNISDMKRFETSKRKFEERFAEQNEAKRRIITVGFHHMPKPANDPRAPRRCWERRSF</sequence>
<feature type="compositionally biased region" description="Polar residues" evidence="1">
    <location>
        <begin position="22"/>
        <end position="34"/>
    </location>
</feature>
<reference evidence="3" key="1">
    <citation type="journal article" date="2023" name="Proc. Natl. Acad. Sci. U.S.A.">
        <title>Genomic and structural basis for evolution of tropane alkaloid biosynthesis.</title>
        <authorList>
            <person name="Wanga Y.-J."/>
            <person name="Taina T."/>
            <person name="Yua J.-Y."/>
            <person name="Lia J."/>
            <person name="Xua B."/>
            <person name="Chenc J."/>
            <person name="D'Auriad J.C."/>
            <person name="Huanga J.-P."/>
            <person name="Huanga S.-X."/>
        </authorList>
    </citation>
    <scope>NUCLEOTIDE SEQUENCE [LARGE SCALE GENOMIC DNA]</scope>
    <source>
        <strain evidence="3">cv. KIB-2019</strain>
    </source>
</reference>
<feature type="region of interest" description="Disordered" evidence="1">
    <location>
        <begin position="1"/>
        <end position="51"/>
    </location>
</feature>
<dbReference type="PANTHER" id="PTHR48186:SF1">
    <property type="entry name" value="TPX2 C-TERMINAL DOMAIN-CONTAINING PROTEIN"/>
    <property type="match status" value="1"/>
</dbReference>
<proteinExistence type="predicted"/>
<dbReference type="OrthoDB" id="1306268at2759"/>
<dbReference type="Proteomes" id="UP001152561">
    <property type="component" value="Unassembled WGS sequence"/>
</dbReference>
<evidence type="ECO:0000256" key="1">
    <source>
        <dbReference type="SAM" id="MobiDB-lite"/>
    </source>
</evidence>
<feature type="region of interest" description="Disordered" evidence="1">
    <location>
        <begin position="142"/>
        <end position="163"/>
    </location>
</feature>
<organism evidence="2 3">
    <name type="scientific">Anisodus acutangulus</name>
    <dbReference type="NCBI Taxonomy" id="402998"/>
    <lineage>
        <taxon>Eukaryota</taxon>
        <taxon>Viridiplantae</taxon>
        <taxon>Streptophyta</taxon>
        <taxon>Embryophyta</taxon>
        <taxon>Tracheophyta</taxon>
        <taxon>Spermatophyta</taxon>
        <taxon>Magnoliopsida</taxon>
        <taxon>eudicotyledons</taxon>
        <taxon>Gunneridae</taxon>
        <taxon>Pentapetalae</taxon>
        <taxon>asterids</taxon>
        <taxon>lamiids</taxon>
        <taxon>Solanales</taxon>
        <taxon>Solanaceae</taxon>
        <taxon>Solanoideae</taxon>
        <taxon>Hyoscyameae</taxon>
        <taxon>Anisodus</taxon>
    </lineage>
</organism>
<name>A0A9Q1N6P2_9SOLA</name>